<evidence type="ECO:0000313" key="1">
    <source>
        <dbReference type="EMBL" id="TNV71705.1"/>
    </source>
</evidence>
<dbReference type="EMBL" id="RRYP01029736">
    <property type="protein sequence ID" value="TNV71705.1"/>
    <property type="molecule type" value="Genomic_DNA"/>
</dbReference>
<reference evidence="1" key="1">
    <citation type="submission" date="2019-06" db="EMBL/GenBank/DDBJ databases">
        <authorList>
            <person name="Zheng W."/>
        </authorList>
    </citation>
    <scope>NUCLEOTIDE SEQUENCE</scope>
    <source>
        <strain evidence="1">QDHG01</strain>
    </source>
</reference>
<gene>
    <name evidence="1" type="ORF">FGO68_gene6851</name>
</gene>
<sequence length="91" mass="10910">MKGSFQRLQQFGRVKRKRERFLLKSHNTKVVRPAITQGGWSHITQHHVNGHMNMIQNLRLHLLRANIAFNKHHPLPLDRFNKRQTHNDHRP</sequence>
<keyword evidence="2" id="KW-1185">Reference proteome</keyword>
<organism evidence="1 2">
    <name type="scientific">Halteria grandinella</name>
    <dbReference type="NCBI Taxonomy" id="5974"/>
    <lineage>
        <taxon>Eukaryota</taxon>
        <taxon>Sar</taxon>
        <taxon>Alveolata</taxon>
        <taxon>Ciliophora</taxon>
        <taxon>Intramacronucleata</taxon>
        <taxon>Spirotrichea</taxon>
        <taxon>Stichotrichia</taxon>
        <taxon>Sporadotrichida</taxon>
        <taxon>Halteriidae</taxon>
        <taxon>Halteria</taxon>
    </lineage>
</organism>
<name>A0A8J8SUZ9_HALGN</name>
<accession>A0A8J8SUZ9</accession>
<dbReference type="AlphaFoldDB" id="A0A8J8SUZ9"/>
<protein>
    <submittedName>
        <fullName evidence="1">Uncharacterized protein</fullName>
    </submittedName>
</protein>
<evidence type="ECO:0000313" key="2">
    <source>
        <dbReference type="Proteomes" id="UP000785679"/>
    </source>
</evidence>
<proteinExistence type="predicted"/>
<comment type="caution">
    <text evidence="1">The sequence shown here is derived from an EMBL/GenBank/DDBJ whole genome shotgun (WGS) entry which is preliminary data.</text>
</comment>
<dbReference type="Proteomes" id="UP000785679">
    <property type="component" value="Unassembled WGS sequence"/>
</dbReference>